<sequence length="558" mass="61344">MTSVRGRVVRWLDERARTGVVLGPHEVEVVRDLRVPMPDGVHLLADLHRPVGADRTLPTIVIRGPYGRRGTLGRVARMLAYEGFPVLFQSCRGTGGSEGVFRPQLDEQQDGIATHRWVRRQPWFTGRLATFGESYMGYTQWAVAAEMQRNAPDRAPEAYVLQITMPDFGAVTWDNGAFALQNALGWSRMMDRMSRGPAARLAMLLPDPRLGRAFDVLPLSTGDTAAAGRPIPWYQDWVSHEDLTHPYWTQQSYTDSVGEVTAPALMITGWYDIFLPWQLRNHAAMVAAGNAPLLTVGPWGHMTPEKAAPAHQDTVAFLKSTFADEPSSRSAPVRAYRTGSEDWHDLPSWPPPGTAVTEWFLHPDGRVSEETAAAGVTEYVYDPEHPTPAIGGPSLGPDTAPADNAAHERRGDVVAFRSEELSAPIDIAGEPTARVRIRSSARSFDVFVRITDVHPDGRVMTVCDGIRRIGSLGTRASDPEPDGEGFREVEVPLWPTFHRFRRGHRIGVQLSSGAHPRYARNPGTGIAAATAERTVVAEQVVAHGGERGTRVGLPVRRV</sequence>
<feature type="domain" description="Xaa-Pro dipeptidyl-peptidase C-terminal" evidence="2">
    <location>
        <begin position="315"/>
        <end position="552"/>
    </location>
</feature>
<dbReference type="InterPro" id="IPR000383">
    <property type="entry name" value="Xaa-Pro-like_dom"/>
</dbReference>
<evidence type="ECO:0000259" key="2">
    <source>
        <dbReference type="SMART" id="SM00939"/>
    </source>
</evidence>
<comment type="caution">
    <text evidence="3">The sequence shown here is derived from an EMBL/GenBank/DDBJ whole genome shotgun (WGS) entry which is preliminary data.</text>
</comment>
<dbReference type="RefSeq" id="WP_150892254.1">
    <property type="nucleotide sequence ID" value="NZ_VYUY01000006.1"/>
</dbReference>
<dbReference type="Pfam" id="PF08530">
    <property type="entry name" value="PepX_C"/>
    <property type="match status" value="1"/>
</dbReference>
<dbReference type="NCBIfam" id="TIGR00976">
    <property type="entry name" value="CocE_NonD"/>
    <property type="match status" value="1"/>
</dbReference>
<dbReference type="SUPFAM" id="SSF49785">
    <property type="entry name" value="Galactose-binding domain-like"/>
    <property type="match status" value="1"/>
</dbReference>
<dbReference type="EMBL" id="VYUY01000006">
    <property type="protein sequence ID" value="KAA9134898.1"/>
    <property type="molecule type" value="Genomic_DNA"/>
</dbReference>
<dbReference type="Gene3D" id="2.60.120.260">
    <property type="entry name" value="Galactose-binding domain-like"/>
    <property type="match status" value="1"/>
</dbReference>
<dbReference type="GO" id="GO:0008239">
    <property type="term" value="F:dipeptidyl-peptidase activity"/>
    <property type="evidence" value="ECO:0007669"/>
    <property type="project" value="InterPro"/>
</dbReference>
<evidence type="ECO:0000313" key="3">
    <source>
        <dbReference type="EMBL" id="KAA9134898.1"/>
    </source>
</evidence>
<dbReference type="Gene3D" id="1.10.3020.10">
    <property type="entry name" value="alpha-amino acid ester hydrolase ( Helical cap domain)"/>
    <property type="match status" value="1"/>
</dbReference>
<accession>A0A5N0TKE0</accession>
<dbReference type="InterPro" id="IPR029058">
    <property type="entry name" value="AB_hydrolase_fold"/>
</dbReference>
<dbReference type="InterPro" id="IPR008979">
    <property type="entry name" value="Galactose-bd-like_sf"/>
</dbReference>
<dbReference type="SMART" id="SM00939">
    <property type="entry name" value="PepX_C"/>
    <property type="match status" value="1"/>
</dbReference>
<evidence type="ECO:0000313" key="4">
    <source>
        <dbReference type="Proteomes" id="UP000326838"/>
    </source>
</evidence>
<gene>
    <name evidence="3" type="ORF">F6B40_04180</name>
</gene>
<organism evidence="3 4">
    <name type="scientific">Microbacterium caowuchunii</name>
    <dbReference type="NCBI Taxonomy" id="2614638"/>
    <lineage>
        <taxon>Bacteria</taxon>
        <taxon>Bacillati</taxon>
        <taxon>Actinomycetota</taxon>
        <taxon>Actinomycetes</taxon>
        <taxon>Micrococcales</taxon>
        <taxon>Microbacteriaceae</taxon>
        <taxon>Microbacterium</taxon>
    </lineage>
</organism>
<dbReference type="SUPFAM" id="SSF53474">
    <property type="entry name" value="alpha/beta-Hydrolases"/>
    <property type="match status" value="1"/>
</dbReference>
<dbReference type="Pfam" id="PF02129">
    <property type="entry name" value="Peptidase_S15"/>
    <property type="match status" value="1"/>
</dbReference>
<dbReference type="AlphaFoldDB" id="A0A5N0TKE0"/>
<name>A0A5N0TKE0_9MICO</name>
<keyword evidence="1 3" id="KW-0378">Hydrolase</keyword>
<keyword evidence="4" id="KW-1185">Reference proteome</keyword>
<reference evidence="4" key="1">
    <citation type="submission" date="2019-09" db="EMBL/GenBank/DDBJ databases">
        <title>Mumia zhuanghuii sp. nov. isolated from the intestinal contents of plateau pika (Ochotona curzoniae) in the Qinghai-Tibet plateau of China.</title>
        <authorList>
            <person name="Tian Z."/>
        </authorList>
    </citation>
    <scope>NUCLEOTIDE SEQUENCE [LARGE SCALE GENOMIC DNA]</scope>
    <source>
        <strain evidence="4">L-033</strain>
    </source>
</reference>
<evidence type="ECO:0000256" key="1">
    <source>
        <dbReference type="ARBA" id="ARBA00022801"/>
    </source>
</evidence>
<dbReference type="Gene3D" id="3.40.50.1820">
    <property type="entry name" value="alpha/beta hydrolase"/>
    <property type="match status" value="1"/>
</dbReference>
<dbReference type="InterPro" id="IPR013736">
    <property type="entry name" value="Xaa-Pro_dipept_C"/>
</dbReference>
<protein>
    <submittedName>
        <fullName evidence="3">CocE/NonD family hydrolase</fullName>
    </submittedName>
</protein>
<dbReference type="Proteomes" id="UP000326838">
    <property type="component" value="Unassembled WGS sequence"/>
</dbReference>
<dbReference type="InterPro" id="IPR005674">
    <property type="entry name" value="CocE/Ser_esterase"/>
</dbReference>
<proteinExistence type="predicted"/>